<dbReference type="InterPro" id="IPR015422">
    <property type="entry name" value="PyrdxlP-dep_Trfase_small"/>
</dbReference>
<dbReference type="InterPro" id="IPR000192">
    <property type="entry name" value="Aminotrans_V_dom"/>
</dbReference>
<evidence type="ECO:0000313" key="4">
    <source>
        <dbReference type="Proteomes" id="UP000630923"/>
    </source>
</evidence>
<proteinExistence type="predicted"/>
<accession>A0A919EAA3</accession>
<reference evidence="3" key="1">
    <citation type="journal article" date="2014" name="Int. J. Syst. Evol. Microbiol.">
        <title>Complete genome sequence of Corynebacterium casei LMG S-19264T (=DSM 44701T), isolated from a smear-ripened cheese.</title>
        <authorList>
            <consortium name="US DOE Joint Genome Institute (JGI-PGF)"/>
            <person name="Walter F."/>
            <person name="Albersmeier A."/>
            <person name="Kalinowski J."/>
            <person name="Ruckert C."/>
        </authorList>
    </citation>
    <scope>NUCLEOTIDE SEQUENCE</scope>
    <source>
        <strain evidence="3">KCTC 42590</strain>
    </source>
</reference>
<sequence length="376" mass="41033">MTNCLISANANLGGYFKTSVAADRLMDEAHAAAATFLGAKSAREIIFGQNSTSLTLHISRSIARTLSAGDEIVLSRMDHDCNVAPWLMIAKDTGATVRWLELDTDDFTLQTDSLETVISEKTKLVAVGYSSNVLGTINDVKAITQHAHSVGALVFIDAVQLAPHRLIDVQDLGCDFLICSPYKFYGPHQGILWGKEELLRDLIAYRVRPAGEALPSKFETGTLSHESIAGTHAAIDHIANLSGLDSVSSSLRDRLIAGFAVMEEYENAMTLHLINELQETEGVTVLGITNPNRIAERVPTVSFVANSMTPQDIAKQLADKNIFVWSGHNYGIEPYRALSREDEGGVRVGLAHYNTVAEIDDFIKALRDLLDQPNKN</sequence>
<dbReference type="Gene3D" id="3.90.1150.10">
    <property type="entry name" value="Aspartate Aminotransferase, domain 1"/>
    <property type="match status" value="1"/>
</dbReference>
<dbReference type="AlphaFoldDB" id="A0A919EAA3"/>
<dbReference type="InterPro" id="IPR015424">
    <property type="entry name" value="PyrdxlP-dep_Trfase"/>
</dbReference>
<dbReference type="EMBL" id="BNCI01000002">
    <property type="protein sequence ID" value="GHF27996.1"/>
    <property type="molecule type" value="Genomic_DNA"/>
</dbReference>
<name>A0A919EAA3_9PROT</name>
<dbReference type="InterPro" id="IPR015421">
    <property type="entry name" value="PyrdxlP-dep_Trfase_major"/>
</dbReference>
<evidence type="ECO:0000256" key="1">
    <source>
        <dbReference type="ARBA" id="ARBA00022898"/>
    </source>
</evidence>
<dbReference type="Gene3D" id="3.40.640.10">
    <property type="entry name" value="Type I PLP-dependent aspartate aminotransferase-like (Major domain)"/>
    <property type="match status" value="1"/>
</dbReference>
<dbReference type="PANTHER" id="PTHR43586">
    <property type="entry name" value="CYSTEINE DESULFURASE"/>
    <property type="match status" value="1"/>
</dbReference>
<gene>
    <name evidence="3" type="ORF">GCM10017044_23970</name>
</gene>
<dbReference type="InterPro" id="IPR011340">
    <property type="entry name" value="Cys_dSase-rel"/>
</dbReference>
<dbReference type="Proteomes" id="UP000630923">
    <property type="component" value="Unassembled WGS sequence"/>
</dbReference>
<dbReference type="NCBIfam" id="TIGR01976">
    <property type="entry name" value="am_tr_V_VC1184"/>
    <property type="match status" value="1"/>
</dbReference>
<dbReference type="SUPFAM" id="SSF53383">
    <property type="entry name" value="PLP-dependent transferases"/>
    <property type="match status" value="1"/>
</dbReference>
<dbReference type="Pfam" id="PF00266">
    <property type="entry name" value="Aminotran_5"/>
    <property type="match status" value="1"/>
</dbReference>
<keyword evidence="4" id="KW-1185">Reference proteome</keyword>
<organism evidence="3 4">
    <name type="scientific">Kordiimonas sediminis</name>
    <dbReference type="NCBI Taxonomy" id="1735581"/>
    <lineage>
        <taxon>Bacteria</taxon>
        <taxon>Pseudomonadati</taxon>
        <taxon>Pseudomonadota</taxon>
        <taxon>Alphaproteobacteria</taxon>
        <taxon>Kordiimonadales</taxon>
        <taxon>Kordiimonadaceae</taxon>
        <taxon>Kordiimonas</taxon>
    </lineage>
</organism>
<evidence type="ECO:0000313" key="3">
    <source>
        <dbReference type="EMBL" id="GHF27996.1"/>
    </source>
</evidence>
<dbReference type="PANTHER" id="PTHR43586:SF21">
    <property type="entry name" value="PYRIDOXAL PHOSPHATE (PLP)-DEPENDENT ASPARTATE AMINOTRANSFERASE SUPERFAMILY"/>
    <property type="match status" value="1"/>
</dbReference>
<reference evidence="3" key="2">
    <citation type="submission" date="2020-09" db="EMBL/GenBank/DDBJ databases">
        <authorList>
            <person name="Sun Q."/>
            <person name="Kim S."/>
        </authorList>
    </citation>
    <scope>NUCLEOTIDE SEQUENCE</scope>
    <source>
        <strain evidence="3">KCTC 42590</strain>
    </source>
</reference>
<feature type="domain" description="Aminotransferase class V" evidence="2">
    <location>
        <begin position="14"/>
        <end position="362"/>
    </location>
</feature>
<protein>
    <submittedName>
        <fullName evidence="3">Cysteine desulfurase-like protein</fullName>
    </submittedName>
</protein>
<keyword evidence="1" id="KW-0663">Pyridoxal phosphate</keyword>
<evidence type="ECO:0000259" key="2">
    <source>
        <dbReference type="Pfam" id="PF00266"/>
    </source>
</evidence>
<comment type="caution">
    <text evidence="3">The sequence shown here is derived from an EMBL/GenBank/DDBJ whole genome shotgun (WGS) entry which is preliminary data.</text>
</comment>